<evidence type="ECO:0000313" key="1">
    <source>
        <dbReference type="EMBL" id="KAI3672975.1"/>
    </source>
</evidence>
<organism evidence="1 2">
    <name type="scientific">Arctium lappa</name>
    <name type="common">Greater burdock</name>
    <name type="synonym">Lappa major</name>
    <dbReference type="NCBI Taxonomy" id="4217"/>
    <lineage>
        <taxon>Eukaryota</taxon>
        <taxon>Viridiplantae</taxon>
        <taxon>Streptophyta</taxon>
        <taxon>Embryophyta</taxon>
        <taxon>Tracheophyta</taxon>
        <taxon>Spermatophyta</taxon>
        <taxon>Magnoliopsida</taxon>
        <taxon>eudicotyledons</taxon>
        <taxon>Gunneridae</taxon>
        <taxon>Pentapetalae</taxon>
        <taxon>asterids</taxon>
        <taxon>campanulids</taxon>
        <taxon>Asterales</taxon>
        <taxon>Asteraceae</taxon>
        <taxon>Carduoideae</taxon>
        <taxon>Cardueae</taxon>
        <taxon>Arctiinae</taxon>
        <taxon>Arctium</taxon>
    </lineage>
</organism>
<sequence>MMMAISFAPSNSHPESFLTDFLDVVQEDDLITPVTKETASPNLESEQPPSEAIVLTTLSTAISESELTYQVSNIVLSPSTISDITILYMELLLLSNLP</sequence>
<gene>
    <name evidence="1" type="ORF">L6452_39080</name>
</gene>
<reference evidence="2" key="1">
    <citation type="journal article" date="2022" name="Mol. Ecol. Resour.">
        <title>The genomes of chicory, endive, great burdock and yacon provide insights into Asteraceae palaeo-polyploidization history and plant inulin production.</title>
        <authorList>
            <person name="Fan W."/>
            <person name="Wang S."/>
            <person name="Wang H."/>
            <person name="Wang A."/>
            <person name="Jiang F."/>
            <person name="Liu H."/>
            <person name="Zhao H."/>
            <person name="Xu D."/>
            <person name="Zhang Y."/>
        </authorList>
    </citation>
    <scope>NUCLEOTIDE SEQUENCE [LARGE SCALE GENOMIC DNA]</scope>
    <source>
        <strain evidence="2">cv. Niubang</strain>
    </source>
</reference>
<dbReference type="EMBL" id="CM042061">
    <property type="protein sequence ID" value="KAI3672975.1"/>
    <property type="molecule type" value="Genomic_DNA"/>
</dbReference>
<reference evidence="1 2" key="2">
    <citation type="journal article" date="2022" name="Mol. Ecol. Resour.">
        <title>The genomes of chicory, endive, great burdock and yacon provide insights into Asteraceae paleo-polyploidization history and plant inulin production.</title>
        <authorList>
            <person name="Fan W."/>
            <person name="Wang S."/>
            <person name="Wang H."/>
            <person name="Wang A."/>
            <person name="Jiang F."/>
            <person name="Liu H."/>
            <person name="Zhao H."/>
            <person name="Xu D."/>
            <person name="Zhang Y."/>
        </authorList>
    </citation>
    <scope>NUCLEOTIDE SEQUENCE [LARGE SCALE GENOMIC DNA]</scope>
    <source>
        <strain evidence="2">cv. Niubang</strain>
    </source>
</reference>
<accession>A0ACB8XQU2</accession>
<proteinExistence type="predicted"/>
<comment type="caution">
    <text evidence="1">The sequence shown here is derived from an EMBL/GenBank/DDBJ whole genome shotgun (WGS) entry which is preliminary data.</text>
</comment>
<dbReference type="Proteomes" id="UP001055879">
    <property type="component" value="Linkage Group LG15"/>
</dbReference>
<name>A0ACB8XQU2_ARCLA</name>
<protein>
    <submittedName>
        <fullName evidence="1">Uncharacterized protein</fullName>
    </submittedName>
</protein>
<keyword evidence="2" id="KW-1185">Reference proteome</keyword>
<evidence type="ECO:0000313" key="2">
    <source>
        <dbReference type="Proteomes" id="UP001055879"/>
    </source>
</evidence>